<feature type="transmembrane region" description="Helical" evidence="14">
    <location>
        <begin position="437"/>
        <end position="459"/>
    </location>
</feature>
<dbReference type="GO" id="GO:0052851">
    <property type="term" value="F:ferric-chelate reductase (NADPH) activity"/>
    <property type="evidence" value="ECO:0007669"/>
    <property type="project" value="UniProtKB-EC"/>
</dbReference>
<dbReference type="GO" id="GO:0015677">
    <property type="term" value="P:copper ion import"/>
    <property type="evidence" value="ECO:0007669"/>
    <property type="project" value="TreeGrafter"/>
</dbReference>
<evidence type="ECO:0000256" key="13">
    <source>
        <dbReference type="ARBA" id="ARBA00048483"/>
    </source>
</evidence>
<keyword evidence="11 14" id="KW-0472">Membrane</keyword>
<evidence type="ECO:0000256" key="8">
    <source>
        <dbReference type="ARBA" id="ARBA00022989"/>
    </source>
</evidence>
<comment type="similarity">
    <text evidence="2">Belongs to the ferric reductase (FRE) family.</text>
</comment>
<comment type="catalytic activity">
    <reaction evidence="13">
        <text>2 a Fe(II)-siderophore + NADP(+) + H(+) = 2 a Fe(III)-siderophore + NADPH</text>
        <dbReference type="Rhea" id="RHEA:28795"/>
        <dbReference type="Rhea" id="RHEA-COMP:11342"/>
        <dbReference type="Rhea" id="RHEA-COMP:11344"/>
        <dbReference type="ChEBI" id="CHEBI:15378"/>
        <dbReference type="ChEBI" id="CHEBI:29033"/>
        <dbReference type="ChEBI" id="CHEBI:29034"/>
        <dbReference type="ChEBI" id="CHEBI:57783"/>
        <dbReference type="ChEBI" id="CHEBI:58349"/>
        <dbReference type="EC" id="1.16.1.9"/>
    </reaction>
</comment>
<evidence type="ECO:0000256" key="9">
    <source>
        <dbReference type="ARBA" id="ARBA00023002"/>
    </source>
</evidence>
<feature type="transmembrane region" description="Helical" evidence="14">
    <location>
        <begin position="178"/>
        <end position="195"/>
    </location>
</feature>
<dbReference type="InterPro" id="IPR017938">
    <property type="entry name" value="Riboflavin_synthase-like_b-brl"/>
</dbReference>
<dbReference type="Pfam" id="PF08030">
    <property type="entry name" value="NAD_binding_6"/>
    <property type="match status" value="1"/>
</dbReference>
<keyword evidence="6 14" id="KW-0812">Transmembrane</keyword>
<evidence type="ECO:0000256" key="1">
    <source>
        <dbReference type="ARBA" id="ARBA00004651"/>
    </source>
</evidence>
<dbReference type="Proteomes" id="UP001063166">
    <property type="component" value="Unassembled WGS sequence"/>
</dbReference>
<dbReference type="InterPro" id="IPR013121">
    <property type="entry name" value="Fe_red_NAD-bd_6"/>
</dbReference>
<gene>
    <name evidence="16" type="ORF">LshimejAT787_0902660</name>
</gene>
<dbReference type="InterPro" id="IPR013130">
    <property type="entry name" value="Fe3_Rdtase_TM_dom"/>
</dbReference>
<dbReference type="GO" id="GO:0006826">
    <property type="term" value="P:iron ion transport"/>
    <property type="evidence" value="ECO:0007669"/>
    <property type="project" value="TreeGrafter"/>
</dbReference>
<evidence type="ECO:0000256" key="14">
    <source>
        <dbReference type="SAM" id="Phobius"/>
    </source>
</evidence>
<dbReference type="SUPFAM" id="SSF52343">
    <property type="entry name" value="Ferredoxin reductase-like, C-terminal NADP-linked domain"/>
    <property type="match status" value="1"/>
</dbReference>
<keyword evidence="17" id="KW-1185">Reference proteome</keyword>
<feature type="transmembrane region" description="Helical" evidence="14">
    <location>
        <begin position="216"/>
        <end position="234"/>
    </location>
</feature>
<feature type="transmembrane region" description="Helical" evidence="14">
    <location>
        <begin position="20"/>
        <end position="40"/>
    </location>
</feature>
<protein>
    <recommendedName>
        <fullName evidence="3">ferric-chelate reductase (NADPH)</fullName>
        <ecNumber evidence="3">1.16.1.9</ecNumber>
    </recommendedName>
</protein>
<dbReference type="OrthoDB" id="17725at2759"/>
<dbReference type="SUPFAM" id="SSF63380">
    <property type="entry name" value="Riboflavin synthase domain-like"/>
    <property type="match status" value="1"/>
</dbReference>
<evidence type="ECO:0000256" key="11">
    <source>
        <dbReference type="ARBA" id="ARBA00023136"/>
    </source>
</evidence>
<dbReference type="EMBL" id="BRPK01000009">
    <property type="protein sequence ID" value="GLB41051.1"/>
    <property type="molecule type" value="Genomic_DNA"/>
</dbReference>
<dbReference type="Pfam" id="PF01794">
    <property type="entry name" value="Ferric_reduct"/>
    <property type="match status" value="1"/>
</dbReference>
<dbReference type="GO" id="GO:0006879">
    <property type="term" value="P:intracellular iron ion homeostasis"/>
    <property type="evidence" value="ECO:0007669"/>
    <property type="project" value="TreeGrafter"/>
</dbReference>
<dbReference type="Gene3D" id="3.40.50.80">
    <property type="entry name" value="Nucleotide-binding domain of ferredoxin-NADP reductase (FNR) module"/>
    <property type="match status" value="1"/>
</dbReference>
<dbReference type="PANTHER" id="PTHR32361">
    <property type="entry name" value="FERRIC/CUPRIC REDUCTASE TRANSMEMBRANE COMPONENT"/>
    <property type="match status" value="1"/>
</dbReference>
<dbReference type="Pfam" id="PF08022">
    <property type="entry name" value="FAD_binding_8"/>
    <property type="match status" value="1"/>
</dbReference>
<keyword evidence="8 14" id="KW-1133">Transmembrane helix</keyword>
<feature type="transmembrane region" description="Helical" evidence="14">
    <location>
        <begin position="279"/>
        <end position="297"/>
    </location>
</feature>
<proteinExistence type="inferred from homology"/>
<dbReference type="AlphaFoldDB" id="A0A9P3USC6"/>
<keyword evidence="9" id="KW-0560">Oxidoreductase</keyword>
<feature type="transmembrane region" description="Helical" evidence="14">
    <location>
        <begin position="250"/>
        <end position="272"/>
    </location>
</feature>
<evidence type="ECO:0000256" key="12">
    <source>
        <dbReference type="ARBA" id="ARBA00023180"/>
    </source>
</evidence>
<dbReference type="PANTHER" id="PTHR32361:SF9">
    <property type="entry name" value="FERRIC REDUCTASE TRANSMEMBRANE COMPONENT 3-RELATED"/>
    <property type="match status" value="1"/>
</dbReference>
<dbReference type="InterPro" id="IPR039261">
    <property type="entry name" value="FNR_nucleotide-bd"/>
</dbReference>
<sequence>MSTSHLGVAPKLDNERTEDLVFHVVLFTLGVAGLAVLFRLPRALARFWRSSEWLMGHFFWHTSYQRSNAPRSFSEDNPSEVASAKEAKDLATEDSHTLYSYANRAGGRSDDDQDALGASYPPHIASCPRFLRPVVILHRIRLSPGFALSQALLMLFYFGTLAYAGLYRSNPFTDPVRTGWVAVAQLPILFALATKNSIPGMLLGFSYTKLNFLHRYLGRFVVLCANIHALGYIYKWSLQGTFAATASKPFAIWGLVALVAMDVLFFFSLGYLRTKHYNVMITTHIVGIALVIPGLWLHEPATIPWVAACVGLYGLDHVLRTVKTRVATAIIRPLSELNSTHIEIPHLNGGWRAGQHVRLRVLSLGVGWWGWVETHPFTIASVSGGHEGVVLIAKKTGGWTSKLYEMAKSSGYTEAGYGRNIKVMVEGPYGGPGHAIYASYSAAVFVVGGSGITFALSAIQDLIRKDLKGRSRVKVIELIWVVQDPAALHPLLPRFSSMIMESTYTPVHISVHYTRAPLGEKPVSPRQPGLTLSPGRPRIAKVLDAALSRAVSLGAGAKDSQRITGMLVGVCGPAALGDDVSKAVSSIDPARRDQVGGIEVHEEVFGL</sequence>
<dbReference type="CDD" id="cd06186">
    <property type="entry name" value="NOX_Duox_like_FAD_NADP"/>
    <property type="match status" value="1"/>
</dbReference>
<comment type="caution">
    <text evidence="16">The sequence shown here is derived from an EMBL/GenBank/DDBJ whole genome shotgun (WGS) entry which is preliminary data.</text>
</comment>
<dbReference type="PROSITE" id="PS51384">
    <property type="entry name" value="FAD_FR"/>
    <property type="match status" value="1"/>
</dbReference>
<dbReference type="GO" id="GO:0005886">
    <property type="term" value="C:plasma membrane"/>
    <property type="evidence" value="ECO:0007669"/>
    <property type="project" value="UniProtKB-SubCell"/>
</dbReference>
<reference evidence="16" key="1">
    <citation type="submission" date="2022-07" db="EMBL/GenBank/DDBJ databases">
        <title>The genome of Lyophyllum shimeji provides insight into the initial evolution of ectomycorrhizal fungal genome.</title>
        <authorList>
            <person name="Kobayashi Y."/>
            <person name="Shibata T."/>
            <person name="Hirakawa H."/>
            <person name="Shigenobu S."/>
            <person name="Nishiyama T."/>
            <person name="Yamada A."/>
            <person name="Hasebe M."/>
            <person name="Kawaguchi M."/>
        </authorList>
    </citation>
    <scope>NUCLEOTIDE SEQUENCE</scope>
    <source>
        <strain evidence="16">AT787</strain>
    </source>
</reference>
<evidence type="ECO:0000256" key="2">
    <source>
        <dbReference type="ARBA" id="ARBA00006278"/>
    </source>
</evidence>
<dbReference type="InterPro" id="IPR013112">
    <property type="entry name" value="FAD-bd_8"/>
</dbReference>
<dbReference type="InterPro" id="IPR017927">
    <property type="entry name" value="FAD-bd_FR_type"/>
</dbReference>
<comment type="subcellular location">
    <subcellularLocation>
        <location evidence="1">Cell membrane</location>
        <topology evidence="1">Multi-pass membrane protein</topology>
    </subcellularLocation>
</comment>
<organism evidence="16 17">
    <name type="scientific">Lyophyllum shimeji</name>
    <name type="common">Hon-shimeji</name>
    <name type="synonym">Tricholoma shimeji</name>
    <dbReference type="NCBI Taxonomy" id="47721"/>
    <lineage>
        <taxon>Eukaryota</taxon>
        <taxon>Fungi</taxon>
        <taxon>Dikarya</taxon>
        <taxon>Basidiomycota</taxon>
        <taxon>Agaricomycotina</taxon>
        <taxon>Agaricomycetes</taxon>
        <taxon>Agaricomycetidae</taxon>
        <taxon>Agaricales</taxon>
        <taxon>Tricholomatineae</taxon>
        <taxon>Lyophyllaceae</taxon>
        <taxon>Lyophyllum</taxon>
    </lineage>
</organism>
<dbReference type="SFLD" id="SFLDS00052">
    <property type="entry name" value="Ferric_Reductase_Domain"/>
    <property type="match status" value="1"/>
</dbReference>
<evidence type="ECO:0000259" key="15">
    <source>
        <dbReference type="PROSITE" id="PS51384"/>
    </source>
</evidence>
<accession>A0A9P3USC6</accession>
<evidence type="ECO:0000256" key="5">
    <source>
        <dbReference type="ARBA" id="ARBA00022475"/>
    </source>
</evidence>
<name>A0A9P3USC6_LYOSH</name>
<evidence type="ECO:0000256" key="6">
    <source>
        <dbReference type="ARBA" id="ARBA00022692"/>
    </source>
</evidence>
<evidence type="ECO:0000256" key="4">
    <source>
        <dbReference type="ARBA" id="ARBA00022448"/>
    </source>
</evidence>
<dbReference type="EC" id="1.16.1.9" evidence="3"/>
<keyword evidence="4" id="KW-0813">Transport</keyword>
<evidence type="ECO:0000256" key="7">
    <source>
        <dbReference type="ARBA" id="ARBA00022982"/>
    </source>
</evidence>
<feature type="transmembrane region" description="Helical" evidence="14">
    <location>
        <begin position="146"/>
        <end position="166"/>
    </location>
</feature>
<evidence type="ECO:0000313" key="16">
    <source>
        <dbReference type="EMBL" id="GLB41051.1"/>
    </source>
</evidence>
<feature type="domain" description="FAD-binding FR-type" evidence="15">
    <location>
        <begin position="319"/>
        <end position="435"/>
    </location>
</feature>
<keyword evidence="5" id="KW-1003">Cell membrane</keyword>
<evidence type="ECO:0000256" key="10">
    <source>
        <dbReference type="ARBA" id="ARBA00023065"/>
    </source>
</evidence>
<evidence type="ECO:0000256" key="3">
    <source>
        <dbReference type="ARBA" id="ARBA00012668"/>
    </source>
</evidence>
<evidence type="ECO:0000313" key="17">
    <source>
        <dbReference type="Proteomes" id="UP001063166"/>
    </source>
</evidence>
<dbReference type="InterPro" id="IPR051410">
    <property type="entry name" value="Ferric/Cupric_Reductase"/>
</dbReference>
<keyword evidence="7" id="KW-0249">Electron transport</keyword>
<dbReference type="SFLD" id="SFLDG01168">
    <property type="entry name" value="Ferric_reductase_subgroup_(FRE"/>
    <property type="match status" value="1"/>
</dbReference>
<keyword evidence="12" id="KW-0325">Glycoprotein</keyword>
<keyword evidence="10" id="KW-0406">Ion transport</keyword>